<feature type="chain" id="PRO_5046624857" description="Ig-like domain-containing protein" evidence="1">
    <location>
        <begin position="33"/>
        <end position="202"/>
    </location>
</feature>
<evidence type="ECO:0000313" key="3">
    <source>
        <dbReference type="Proteomes" id="UP001431313"/>
    </source>
</evidence>
<reference evidence="2" key="1">
    <citation type="submission" date="2022-08" db="EMBL/GenBank/DDBJ databases">
        <authorList>
            <person name="Somphong A."/>
            <person name="Phongsopitanun W."/>
        </authorList>
    </citation>
    <scope>NUCLEOTIDE SEQUENCE</scope>
    <source>
        <strain evidence="2">LP05-1</strain>
    </source>
</reference>
<proteinExistence type="predicted"/>
<organism evidence="2 3">
    <name type="scientific">Streptomyces pyxinae</name>
    <dbReference type="NCBI Taxonomy" id="2970734"/>
    <lineage>
        <taxon>Bacteria</taxon>
        <taxon>Bacillati</taxon>
        <taxon>Actinomycetota</taxon>
        <taxon>Actinomycetes</taxon>
        <taxon>Kitasatosporales</taxon>
        <taxon>Streptomycetaceae</taxon>
        <taxon>Streptomyces</taxon>
    </lineage>
</organism>
<dbReference type="RefSeq" id="WP_258788315.1">
    <property type="nucleotide sequence ID" value="NZ_JANUGQ010000012.1"/>
</dbReference>
<evidence type="ECO:0000256" key="1">
    <source>
        <dbReference type="SAM" id="SignalP"/>
    </source>
</evidence>
<keyword evidence="1" id="KW-0732">Signal</keyword>
<name>A0ABT2CIB0_9ACTN</name>
<comment type="caution">
    <text evidence="2">The sequence shown here is derived from an EMBL/GenBank/DDBJ whole genome shotgun (WGS) entry which is preliminary data.</text>
</comment>
<evidence type="ECO:0008006" key="4">
    <source>
        <dbReference type="Google" id="ProtNLM"/>
    </source>
</evidence>
<dbReference type="EMBL" id="JANUGQ010000012">
    <property type="protein sequence ID" value="MCS0637050.1"/>
    <property type="molecule type" value="Genomic_DNA"/>
</dbReference>
<evidence type="ECO:0000313" key="2">
    <source>
        <dbReference type="EMBL" id="MCS0637050.1"/>
    </source>
</evidence>
<keyword evidence="3" id="KW-1185">Reference proteome</keyword>
<feature type="signal peptide" evidence="1">
    <location>
        <begin position="1"/>
        <end position="32"/>
    </location>
</feature>
<sequence>MAVSPRTSRAPFSSWTARSAAVAVLVTATLLAATTTAGGAAAPRAQAGGRSLACRAATPAGHPITLSPALGLTPRTVKLAGELSFTGCSSPDGTHRRVRSGMATLRGSGRASCSETSGISGEMSVRWYDGNGRRIGTSTVRPSGSKLTSRNPGDALLTGEVVRGTLSGARVSGSATPTSDVTRCAKSGLRSLTGRGSVRFTS</sequence>
<protein>
    <recommendedName>
        <fullName evidence="4">Ig-like domain-containing protein</fullName>
    </recommendedName>
</protein>
<dbReference type="Proteomes" id="UP001431313">
    <property type="component" value="Unassembled WGS sequence"/>
</dbReference>
<accession>A0ABT2CIB0</accession>
<gene>
    <name evidence="2" type="ORF">NX801_15540</name>
</gene>